<dbReference type="Gene3D" id="2.160.10.10">
    <property type="entry name" value="Hexapeptide repeat proteins"/>
    <property type="match status" value="1"/>
</dbReference>
<dbReference type="GO" id="GO:0008374">
    <property type="term" value="F:O-acyltransferase activity"/>
    <property type="evidence" value="ECO:0007669"/>
    <property type="project" value="TreeGrafter"/>
</dbReference>
<dbReference type="Pfam" id="PF00132">
    <property type="entry name" value="Hexapep"/>
    <property type="match status" value="1"/>
</dbReference>
<keyword evidence="4" id="KW-0012">Acyltransferase</keyword>
<evidence type="ECO:0000313" key="6">
    <source>
        <dbReference type="Proteomes" id="UP000424805"/>
    </source>
</evidence>
<dbReference type="RefSeq" id="WP_004325747.1">
    <property type="nucleotide sequence ID" value="NZ_CACRTD010000090.1"/>
</dbReference>
<comment type="caution">
    <text evidence="4">The sequence shown here is derived from an EMBL/GenBank/DDBJ whole genome shotgun (WGS) entry which is preliminary data.</text>
</comment>
<dbReference type="AlphaFoldDB" id="A0A413EKV5"/>
<dbReference type="CDD" id="cd04647">
    <property type="entry name" value="LbH_MAT_like"/>
    <property type="match status" value="1"/>
</dbReference>
<organism evidence="4 5">
    <name type="scientific">Bacteroides ovatus</name>
    <dbReference type="NCBI Taxonomy" id="28116"/>
    <lineage>
        <taxon>Bacteria</taxon>
        <taxon>Pseudomonadati</taxon>
        <taxon>Bacteroidota</taxon>
        <taxon>Bacteroidia</taxon>
        <taxon>Bacteroidales</taxon>
        <taxon>Bacteroidaceae</taxon>
        <taxon>Bacteroides</taxon>
    </lineage>
</organism>
<dbReference type="Proteomes" id="UP000286031">
    <property type="component" value="Unassembled WGS sequence"/>
</dbReference>
<dbReference type="InterPro" id="IPR051159">
    <property type="entry name" value="Hexapeptide_acetyltransf"/>
</dbReference>
<comment type="similarity">
    <text evidence="1">Belongs to the transferase hexapeptide repeat family.</text>
</comment>
<dbReference type="GeneID" id="69480403"/>
<accession>A0A413EKV5</accession>
<name>A0A413EKV5_BACOV</name>
<evidence type="ECO:0000256" key="1">
    <source>
        <dbReference type="ARBA" id="ARBA00007274"/>
    </source>
</evidence>
<dbReference type="Proteomes" id="UP000424805">
    <property type="component" value="Unassembled WGS sequence"/>
</dbReference>
<evidence type="ECO:0000313" key="3">
    <source>
        <dbReference type="EMBL" id="KAA4625511.1"/>
    </source>
</evidence>
<dbReference type="InterPro" id="IPR001451">
    <property type="entry name" value="Hexapep"/>
</dbReference>
<evidence type="ECO:0000256" key="2">
    <source>
        <dbReference type="ARBA" id="ARBA00022679"/>
    </source>
</evidence>
<keyword evidence="2 4" id="KW-0808">Transferase</keyword>
<reference evidence="3 6" key="2">
    <citation type="journal article" date="2019" name="Nat. Med.">
        <title>A library of human gut bacterial isolates paired with longitudinal multiomics data enables mechanistic microbiome research.</title>
        <authorList>
            <person name="Poyet M."/>
            <person name="Groussin M."/>
            <person name="Gibbons S.M."/>
            <person name="Avila-Pacheco J."/>
            <person name="Jiang X."/>
            <person name="Kearney S.M."/>
            <person name="Perrotta A.R."/>
            <person name="Berdy B."/>
            <person name="Zhao S."/>
            <person name="Lieberman T.D."/>
            <person name="Swanson P.K."/>
            <person name="Smith M."/>
            <person name="Roesemann S."/>
            <person name="Alexander J.E."/>
            <person name="Rich S.A."/>
            <person name="Livny J."/>
            <person name="Vlamakis H."/>
            <person name="Clish C."/>
            <person name="Bullock K."/>
            <person name="Deik A."/>
            <person name="Scott J."/>
            <person name="Pierce K.A."/>
            <person name="Xavier R.J."/>
            <person name="Alm E.J."/>
        </authorList>
    </citation>
    <scope>NUCLEOTIDE SEQUENCE [LARGE SCALE GENOMIC DNA]</scope>
    <source>
        <strain evidence="3 6">BIOML-A15</strain>
    </source>
</reference>
<evidence type="ECO:0000313" key="4">
    <source>
        <dbReference type="EMBL" id="RGX07668.1"/>
    </source>
</evidence>
<dbReference type="InterPro" id="IPR011004">
    <property type="entry name" value="Trimer_LpxA-like_sf"/>
</dbReference>
<gene>
    <name evidence="4" type="ORF">DWV35_18130</name>
    <name evidence="3" type="ORF">F3B90_15370</name>
</gene>
<dbReference type="SUPFAM" id="SSF51161">
    <property type="entry name" value="Trimeric LpxA-like enzymes"/>
    <property type="match status" value="1"/>
</dbReference>
<sequence length="198" mass="22241">MKTTLTYKILCLLGFKYPIEDYGDVSLWKVLKQFFINWYHRLIINAMNWAILEPFNPRKLRPAILRKLGAKVGKDVFIGDYVRVDLNHSDLIEIEDGVHIAGDCRLLCHKKELAEYKQGMTYGMMPYKYGKIHLCKNCAIGTGCIVMPGVTVGEGAVVGAGAMVTKDIPAWTLALGCPAKVVKEFPKDDPKYVSKKSQ</sequence>
<dbReference type="EMBL" id="QSBI01000026">
    <property type="protein sequence ID" value="RGX07668.1"/>
    <property type="molecule type" value="Genomic_DNA"/>
</dbReference>
<dbReference type="PANTHER" id="PTHR23416">
    <property type="entry name" value="SIALIC ACID SYNTHASE-RELATED"/>
    <property type="match status" value="1"/>
</dbReference>
<dbReference type="PANTHER" id="PTHR23416:SF23">
    <property type="entry name" value="ACETYLTRANSFERASE C18B11.09C-RELATED"/>
    <property type="match status" value="1"/>
</dbReference>
<dbReference type="EMBL" id="VWFP01000015">
    <property type="protein sequence ID" value="KAA4625511.1"/>
    <property type="molecule type" value="Genomic_DNA"/>
</dbReference>
<reference evidence="4 5" key="1">
    <citation type="submission" date="2018-08" db="EMBL/GenBank/DDBJ databases">
        <title>A genome reference for cultivated species of the human gut microbiota.</title>
        <authorList>
            <person name="Zou Y."/>
            <person name="Xue W."/>
            <person name="Luo G."/>
        </authorList>
    </citation>
    <scope>NUCLEOTIDE SEQUENCE [LARGE SCALE GENOMIC DNA]</scope>
    <source>
        <strain evidence="4 5">AF04-46</strain>
    </source>
</reference>
<proteinExistence type="inferred from homology"/>
<protein>
    <submittedName>
        <fullName evidence="4">Acyltransferase</fullName>
    </submittedName>
</protein>
<evidence type="ECO:0000313" key="5">
    <source>
        <dbReference type="Proteomes" id="UP000286031"/>
    </source>
</evidence>